<protein>
    <submittedName>
        <fullName evidence="2">(spotted green pufferfish) hypothetical protein</fullName>
    </submittedName>
</protein>
<gene>
    <name evidence="2" type="ORF">GSTENG00022516001</name>
</gene>
<reference evidence="2" key="1">
    <citation type="journal article" date="2004" name="Nature">
        <title>Genome duplication in the teleost fish Tetraodon nigroviridis reveals the early vertebrate proto-karyotype.</title>
        <authorList>
            <person name="Jaillon O."/>
            <person name="Aury J.-M."/>
            <person name="Brunet F."/>
            <person name="Petit J.-L."/>
            <person name="Stange-Thomann N."/>
            <person name="Mauceli E."/>
            <person name="Bouneau L."/>
            <person name="Fischer C."/>
            <person name="Ozouf-Costaz C."/>
            <person name="Bernot A."/>
            <person name="Nicaud S."/>
            <person name="Jaffe D."/>
            <person name="Fisher S."/>
            <person name="Lutfalla G."/>
            <person name="Dossat C."/>
            <person name="Segurens B."/>
            <person name="Dasilva C."/>
            <person name="Salanoubat M."/>
            <person name="Levy M."/>
            <person name="Boudet N."/>
            <person name="Castellano S."/>
            <person name="Anthouard V."/>
            <person name="Jubin C."/>
            <person name="Castelli V."/>
            <person name="Katinka M."/>
            <person name="Vacherie B."/>
            <person name="Biemont C."/>
            <person name="Skalli Z."/>
            <person name="Cattolico L."/>
            <person name="Poulain J."/>
            <person name="De Berardinis V."/>
            <person name="Cruaud C."/>
            <person name="Duprat S."/>
            <person name="Brottier P."/>
            <person name="Coutanceau J.-P."/>
            <person name="Gouzy J."/>
            <person name="Parra G."/>
            <person name="Lardier G."/>
            <person name="Chapple C."/>
            <person name="McKernan K.J."/>
            <person name="McEwan P."/>
            <person name="Bosak S."/>
            <person name="Kellis M."/>
            <person name="Volff J.-N."/>
            <person name="Guigo R."/>
            <person name="Zody M.C."/>
            <person name="Mesirov J."/>
            <person name="Lindblad-Toh K."/>
            <person name="Birren B."/>
            <person name="Nusbaum C."/>
            <person name="Kahn D."/>
            <person name="Robinson-Rechavi M."/>
            <person name="Laudet V."/>
            <person name="Schachter V."/>
            <person name="Quetier F."/>
            <person name="Saurin W."/>
            <person name="Scarpelli C."/>
            <person name="Wincker P."/>
            <person name="Lander E.S."/>
            <person name="Weissenbach J."/>
            <person name="Roest Crollius H."/>
        </authorList>
    </citation>
    <scope>NUCLEOTIDE SEQUENCE [LARGE SCALE GENOMIC DNA]</scope>
</reference>
<keyword evidence="1" id="KW-0812">Transmembrane</keyword>
<organism evidence="2">
    <name type="scientific">Tetraodon nigroviridis</name>
    <name type="common">Spotted green pufferfish</name>
    <name type="synonym">Chelonodon nigroviridis</name>
    <dbReference type="NCBI Taxonomy" id="99883"/>
    <lineage>
        <taxon>Eukaryota</taxon>
        <taxon>Metazoa</taxon>
        <taxon>Chordata</taxon>
        <taxon>Craniata</taxon>
        <taxon>Vertebrata</taxon>
        <taxon>Euteleostomi</taxon>
        <taxon>Actinopterygii</taxon>
        <taxon>Neopterygii</taxon>
        <taxon>Teleostei</taxon>
        <taxon>Neoteleostei</taxon>
        <taxon>Acanthomorphata</taxon>
        <taxon>Eupercaria</taxon>
        <taxon>Tetraodontiformes</taxon>
        <taxon>Tetradontoidea</taxon>
        <taxon>Tetraodontidae</taxon>
        <taxon>Tetraodon</taxon>
    </lineage>
</organism>
<dbReference type="AlphaFoldDB" id="Q4S845"/>
<evidence type="ECO:0000256" key="1">
    <source>
        <dbReference type="SAM" id="Phobius"/>
    </source>
</evidence>
<feature type="transmembrane region" description="Helical" evidence="1">
    <location>
        <begin position="34"/>
        <end position="54"/>
    </location>
</feature>
<reference evidence="2" key="2">
    <citation type="submission" date="2004-02" db="EMBL/GenBank/DDBJ databases">
        <authorList>
            <consortium name="Genoscope"/>
            <consortium name="Whitehead Institute Centre for Genome Research"/>
        </authorList>
    </citation>
    <scope>NUCLEOTIDE SEQUENCE</scope>
</reference>
<keyword evidence="1" id="KW-0472">Membrane</keyword>
<dbReference type="EMBL" id="CAAE01014710">
    <property type="protein sequence ID" value="CAG03187.1"/>
    <property type="molecule type" value="Genomic_DNA"/>
</dbReference>
<sequence length="69" mass="7565">MDAKHRVGEEGKRRDHTNLISKAGTYTQKGGGKLLVTLIFTCLFPLIPPSPLLSSADLIKSRWKGASTR</sequence>
<keyword evidence="1" id="KW-1133">Transmembrane helix</keyword>
<comment type="caution">
    <text evidence="2">The sequence shown here is derived from an EMBL/GenBank/DDBJ whole genome shotgun (WGS) entry which is preliminary data.</text>
</comment>
<evidence type="ECO:0000313" key="2">
    <source>
        <dbReference type="EMBL" id="CAG03187.1"/>
    </source>
</evidence>
<proteinExistence type="predicted"/>
<dbReference type="KEGG" id="tng:GSTEN00022516G001"/>
<name>Q4S845_TETNG</name>
<accession>Q4S845</accession>